<name>A0A109LKN8_PSEFL</name>
<protein>
    <submittedName>
        <fullName evidence="1">Uncharacterized protein</fullName>
    </submittedName>
</protein>
<gene>
    <name evidence="1" type="ORF">PFLmoz3_00967</name>
</gene>
<dbReference type="EMBL" id="LCYA01000048">
    <property type="protein sequence ID" value="KWV89331.1"/>
    <property type="molecule type" value="Genomic_DNA"/>
</dbReference>
<dbReference type="Proteomes" id="UP000061348">
    <property type="component" value="Unassembled WGS sequence"/>
</dbReference>
<organism evidence="1 2">
    <name type="scientific">Pseudomonas fluorescens</name>
    <dbReference type="NCBI Taxonomy" id="294"/>
    <lineage>
        <taxon>Bacteria</taxon>
        <taxon>Pseudomonadati</taxon>
        <taxon>Pseudomonadota</taxon>
        <taxon>Gammaproteobacteria</taxon>
        <taxon>Pseudomonadales</taxon>
        <taxon>Pseudomonadaceae</taxon>
        <taxon>Pseudomonas</taxon>
    </lineage>
</organism>
<dbReference type="AlphaFoldDB" id="A0A109LKN8"/>
<evidence type="ECO:0000313" key="2">
    <source>
        <dbReference type="Proteomes" id="UP000061348"/>
    </source>
</evidence>
<proteinExistence type="predicted"/>
<evidence type="ECO:0000313" key="1">
    <source>
        <dbReference type="EMBL" id="KWV89331.1"/>
    </source>
</evidence>
<sequence length="51" mass="5526">MFHVNAIDAVRSASSLAEKSNFAYAIYSQANGFIVVLLTQPNGSELEIIKP</sequence>
<accession>A0A109LKN8</accession>
<reference evidence="1 2" key="1">
    <citation type="submission" date="2015-05" db="EMBL/GenBank/DDBJ databases">
        <title>A genomic and transcriptomic approach to investigate the blue pigment phenotype in Pseudomonas fluorescens.</title>
        <authorList>
            <person name="Andreani N.A."/>
            <person name="Cardazzo B."/>
        </authorList>
    </citation>
    <scope>NUCLEOTIDE SEQUENCE [LARGE SCALE GENOMIC DNA]</scope>
    <source>
        <strain evidence="1 2">Ps_22</strain>
    </source>
</reference>
<comment type="caution">
    <text evidence="1">The sequence shown here is derived from an EMBL/GenBank/DDBJ whole genome shotgun (WGS) entry which is preliminary data.</text>
</comment>
<dbReference type="PATRIC" id="fig|294.194.peg.1114"/>